<feature type="region of interest" description="Disordered" evidence="7">
    <location>
        <begin position="330"/>
        <end position="445"/>
    </location>
</feature>
<keyword evidence="3" id="KW-0805">Transcription regulation</keyword>
<keyword evidence="10" id="KW-1185">Reference proteome</keyword>
<keyword evidence="1" id="KW-0479">Metal-binding</keyword>
<evidence type="ECO:0000259" key="8">
    <source>
        <dbReference type="PROSITE" id="PS50048"/>
    </source>
</evidence>
<gene>
    <name evidence="9" type="ORF">UV8b_05508</name>
</gene>
<dbReference type="CDD" id="cd00067">
    <property type="entry name" value="GAL4"/>
    <property type="match status" value="1"/>
</dbReference>
<feature type="region of interest" description="Disordered" evidence="7">
    <location>
        <begin position="90"/>
        <end position="117"/>
    </location>
</feature>
<feature type="compositionally biased region" description="Pro residues" evidence="7">
    <location>
        <begin position="419"/>
        <end position="428"/>
    </location>
</feature>
<evidence type="ECO:0000256" key="5">
    <source>
        <dbReference type="ARBA" id="ARBA00023163"/>
    </source>
</evidence>
<feature type="compositionally biased region" description="Low complexity" evidence="7">
    <location>
        <begin position="90"/>
        <end position="110"/>
    </location>
</feature>
<keyword evidence="2" id="KW-0862">Zinc</keyword>
<organism evidence="9 10">
    <name type="scientific">Ustilaginoidea virens</name>
    <name type="common">Rice false smut fungus</name>
    <name type="synonym">Villosiclava virens</name>
    <dbReference type="NCBI Taxonomy" id="1159556"/>
    <lineage>
        <taxon>Eukaryota</taxon>
        <taxon>Fungi</taxon>
        <taxon>Dikarya</taxon>
        <taxon>Ascomycota</taxon>
        <taxon>Pezizomycotina</taxon>
        <taxon>Sordariomycetes</taxon>
        <taxon>Hypocreomycetidae</taxon>
        <taxon>Hypocreales</taxon>
        <taxon>Clavicipitaceae</taxon>
        <taxon>Ustilaginoidea</taxon>
    </lineage>
</organism>
<evidence type="ECO:0000256" key="7">
    <source>
        <dbReference type="SAM" id="MobiDB-lite"/>
    </source>
</evidence>
<dbReference type="GO" id="GO:0003677">
    <property type="term" value="F:DNA binding"/>
    <property type="evidence" value="ECO:0007669"/>
    <property type="project" value="UniProtKB-KW"/>
</dbReference>
<dbReference type="AlphaFoldDB" id="A0A8E5HTC1"/>
<dbReference type="Pfam" id="PF00172">
    <property type="entry name" value="Zn_clus"/>
    <property type="match status" value="1"/>
</dbReference>
<evidence type="ECO:0000256" key="1">
    <source>
        <dbReference type="ARBA" id="ARBA00022723"/>
    </source>
</evidence>
<accession>A0A8E5HTC1</accession>
<feature type="compositionally biased region" description="Pro residues" evidence="7">
    <location>
        <begin position="376"/>
        <end position="393"/>
    </location>
</feature>
<dbReference type="RefSeq" id="XP_042998938.1">
    <property type="nucleotide sequence ID" value="XM_043143005.1"/>
</dbReference>
<keyword evidence="5" id="KW-0804">Transcription</keyword>
<reference evidence="9" key="1">
    <citation type="submission" date="2020-03" db="EMBL/GenBank/DDBJ databases">
        <title>A mixture of massive structural variations and highly conserved coding sequences in Ustilaginoidea virens genome.</title>
        <authorList>
            <person name="Zhang K."/>
            <person name="Zhao Z."/>
            <person name="Zhang Z."/>
            <person name="Li Y."/>
            <person name="Hsiang T."/>
            <person name="Sun W."/>
        </authorList>
    </citation>
    <scope>NUCLEOTIDE SEQUENCE</scope>
    <source>
        <strain evidence="9">UV-8b</strain>
    </source>
</reference>
<dbReference type="KEGG" id="uvi:66066285"/>
<dbReference type="Gene3D" id="4.10.240.10">
    <property type="entry name" value="Zn(2)-C6 fungal-type DNA-binding domain"/>
    <property type="match status" value="1"/>
</dbReference>
<dbReference type="PROSITE" id="PS50048">
    <property type="entry name" value="ZN2_CY6_FUNGAL_2"/>
    <property type="match status" value="1"/>
</dbReference>
<dbReference type="GeneID" id="66066285"/>
<keyword evidence="4" id="KW-0238">DNA-binding</keyword>
<evidence type="ECO:0000256" key="3">
    <source>
        <dbReference type="ARBA" id="ARBA00023015"/>
    </source>
</evidence>
<dbReference type="GO" id="GO:0000981">
    <property type="term" value="F:DNA-binding transcription factor activity, RNA polymerase II-specific"/>
    <property type="evidence" value="ECO:0007669"/>
    <property type="project" value="InterPro"/>
</dbReference>
<dbReference type="EMBL" id="CP072756">
    <property type="protein sequence ID" value="QUC21265.1"/>
    <property type="molecule type" value="Genomic_DNA"/>
</dbReference>
<dbReference type="InterPro" id="IPR052360">
    <property type="entry name" value="Transcr_Regulatory_Proteins"/>
</dbReference>
<evidence type="ECO:0000313" key="10">
    <source>
        <dbReference type="Proteomes" id="UP000027002"/>
    </source>
</evidence>
<dbReference type="OrthoDB" id="3598904at2759"/>
<keyword evidence="6" id="KW-0539">Nucleus</keyword>
<dbReference type="PANTHER" id="PTHR36206:SF4">
    <property type="entry name" value="HYPOTHETICAL CONSERVED PROTEIN (EUROFUNG)-RELATED"/>
    <property type="match status" value="1"/>
</dbReference>
<dbReference type="SUPFAM" id="SSF57701">
    <property type="entry name" value="Zn2/Cys6 DNA-binding domain"/>
    <property type="match status" value="1"/>
</dbReference>
<name>A0A8E5HTC1_USTVR</name>
<dbReference type="InterPro" id="IPR001138">
    <property type="entry name" value="Zn2Cys6_DnaBD"/>
</dbReference>
<feature type="domain" description="Zn(2)-C6 fungal-type" evidence="8">
    <location>
        <begin position="55"/>
        <end position="83"/>
    </location>
</feature>
<dbReference type="SMART" id="SM00066">
    <property type="entry name" value="GAL4"/>
    <property type="match status" value="1"/>
</dbReference>
<dbReference type="GO" id="GO:0008270">
    <property type="term" value="F:zinc ion binding"/>
    <property type="evidence" value="ECO:0007669"/>
    <property type="project" value="InterPro"/>
</dbReference>
<evidence type="ECO:0000256" key="4">
    <source>
        <dbReference type="ARBA" id="ARBA00023125"/>
    </source>
</evidence>
<feature type="compositionally biased region" description="Low complexity" evidence="7">
    <location>
        <begin position="394"/>
        <end position="418"/>
    </location>
</feature>
<evidence type="ECO:0000256" key="2">
    <source>
        <dbReference type="ARBA" id="ARBA00022833"/>
    </source>
</evidence>
<sequence length="740" mass="82585">MEIQFSLPLHPARRGAPAESSASPKAAAAHGCIHKFALESRTRHTRRSSTRARTGCATCKKRHVKCDETKPACLKCLKWRGYCDAYEEPSFPNPSSVSSSFSSSSKVPRSGTRSKNSHLVHAKNVPQIFTEPDIVTVRFVSSEQKAYFDEWTGLSMNFLSGSLDQSRLWTVTMPQVTMQETTLRFGAMAVGALWKAYETGSSPTAVTNENKHYLNAVIFYCEALRLQSKARPNRDGLRTALLSSLLFICFEIQRGNIPAALKHVFHGFSMLNELAASTDLAPRLVSIAQAPPSLVQDILECYKPLELQSRSFMGSYKKFFFPPTPAKLAGDVRPGSHSELATNPTKPPRHPAMTPSSSSQTTPASSSDALMVPEPAQIPPSQPAAPWQRPSPPSQAAASSAHSDMPSPQSQSSSHGTPPQQPSRPSPRPFAGIAPFTKHSPYFRPRRSNVSTLDDLPLVFQDLEQAQGYWSLVQKAMVSHIPMLTMISSKLGLTRVTSEAELDMKLSSVKENPQIGRFVAEARYWLSRWVDALEPVYQVICRNSANDPQTYLHALNLRVEYLVLYIYTTLPRFSGLVTAKELTPHYREINRLTETLLQARRNCGFAMDSGWTWPLFISSFGCRDRAVREDAIRILGQYPIRNALRDSRVFRAIAIRNQQVEEQVMAEGTEQEQWLRLRRRELVFEDFGTSVIYRSAQKSHGAGKWELVEEVAEFTISQDGALEWHRQPITLSASILSGVC</sequence>
<dbReference type="InterPro" id="IPR036864">
    <property type="entry name" value="Zn2-C6_fun-type_DNA-bd_sf"/>
</dbReference>
<evidence type="ECO:0000256" key="6">
    <source>
        <dbReference type="ARBA" id="ARBA00023242"/>
    </source>
</evidence>
<feature type="compositionally biased region" description="Low complexity" evidence="7">
    <location>
        <begin position="351"/>
        <end position="375"/>
    </location>
</feature>
<evidence type="ECO:0000313" key="9">
    <source>
        <dbReference type="EMBL" id="QUC21265.1"/>
    </source>
</evidence>
<protein>
    <recommendedName>
        <fullName evidence="8">Zn(2)-C6 fungal-type domain-containing protein</fullName>
    </recommendedName>
</protein>
<dbReference type="Proteomes" id="UP000027002">
    <property type="component" value="Chromosome 4"/>
</dbReference>
<proteinExistence type="predicted"/>
<feature type="region of interest" description="Disordered" evidence="7">
    <location>
        <begin position="1"/>
        <end position="24"/>
    </location>
</feature>
<dbReference type="PANTHER" id="PTHR36206">
    <property type="entry name" value="ASPERCRYPTIN BIOSYNTHESIS CLUSTER-SPECIFIC TRANSCRIPTION REGULATOR ATNN-RELATED"/>
    <property type="match status" value="1"/>
</dbReference>